<dbReference type="GO" id="GO:0006355">
    <property type="term" value="P:regulation of DNA-templated transcription"/>
    <property type="evidence" value="ECO:0007669"/>
    <property type="project" value="InterPro"/>
</dbReference>
<organism evidence="4 5">
    <name type="scientific">Homarus americanus</name>
    <name type="common">American lobster</name>
    <dbReference type="NCBI Taxonomy" id="6706"/>
    <lineage>
        <taxon>Eukaryota</taxon>
        <taxon>Metazoa</taxon>
        <taxon>Ecdysozoa</taxon>
        <taxon>Arthropoda</taxon>
        <taxon>Crustacea</taxon>
        <taxon>Multicrustacea</taxon>
        <taxon>Malacostraca</taxon>
        <taxon>Eumalacostraca</taxon>
        <taxon>Eucarida</taxon>
        <taxon>Decapoda</taxon>
        <taxon>Pleocyemata</taxon>
        <taxon>Astacidea</taxon>
        <taxon>Nephropoidea</taxon>
        <taxon>Nephropidae</taxon>
        <taxon>Homarus</taxon>
    </lineage>
</organism>
<feature type="compositionally biased region" description="Basic and acidic residues" evidence="3">
    <location>
        <begin position="131"/>
        <end position="141"/>
    </location>
</feature>
<reference evidence="4" key="1">
    <citation type="journal article" date="2021" name="Sci. Adv.">
        <title>The American lobster genome reveals insights on longevity, neural, and immune adaptations.</title>
        <authorList>
            <person name="Polinski J.M."/>
            <person name="Zimin A.V."/>
            <person name="Clark K.F."/>
            <person name="Kohn A.B."/>
            <person name="Sadowski N."/>
            <person name="Timp W."/>
            <person name="Ptitsyn A."/>
            <person name="Khanna P."/>
            <person name="Romanova D.Y."/>
            <person name="Williams P."/>
            <person name="Greenwood S.J."/>
            <person name="Moroz L.L."/>
            <person name="Walt D.R."/>
            <person name="Bodnar A.G."/>
        </authorList>
    </citation>
    <scope>NUCLEOTIDE SEQUENCE</scope>
    <source>
        <strain evidence="4">GMGI-L3</strain>
    </source>
</reference>
<evidence type="ECO:0000256" key="2">
    <source>
        <dbReference type="ARBA" id="ARBA00023054"/>
    </source>
</evidence>
<evidence type="ECO:0000256" key="1">
    <source>
        <dbReference type="ARBA" id="ARBA00008275"/>
    </source>
</evidence>
<comment type="similarity">
    <text evidence="1">Belongs to the LRRFIP family.</text>
</comment>
<dbReference type="Proteomes" id="UP000747542">
    <property type="component" value="Unassembled WGS sequence"/>
</dbReference>
<feature type="compositionally biased region" description="Basic and acidic residues" evidence="3">
    <location>
        <begin position="26"/>
        <end position="41"/>
    </location>
</feature>
<keyword evidence="5" id="KW-1185">Reference proteome</keyword>
<dbReference type="EMBL" id="JAHLQT010043233">
    <property type="protein sequence ID" value="KAG7155065.1"/>
    <property type="molecule type" value="Genomic_DNA"/>
</dbReference>
<dbReference type="InterPro" id="IPR019139">
    <property type="entry name" value="LRRFIP1/2"/>
</dbReference>
<feature type="compositionally biased region" description="Acidic residues" evidence="3">
    <location>
        <begin position="301"/>
        <end position="319"/>
    </location>
</feature>
<dbReference type="PANTHER" id="PTHR19212">
    <property type="entry name" value="LEUCINE RICH REPEAT IN FLII INTERACTING PROTEIN"/>
    <property type="match status" value="1"/>
</dbReference>
<dbReference type="Gene3D" id="1.20.5.4090">
    <property type="match status" value="1"/>
</dbReference>
<feature type="region of interest" description="Disordered" evidence="3">
    <location>
        <begin position="26"/>
        <end position="98"/>
    </location>
</feature>
<keyword evidence="2" id="KW-0175">Coiled coil</keyword>
<dbReference type="Pfam" id="PF09738">
    <property type="entry name" value="LRRFIP"/>
    <property type="match status" value="1"/>
</dbReference>
<evidence type="ECO:0000256" key="3">
    <source>
        <dbReference type="SAM" id="MobiDB-lite"/>
    </source>
</evidence>
<evidence type="ECO:0000313" key="4">
    <source>
        <dbReference type="EMBL" id="KAG7155065.1"/>
    </source>
</evidence>
<sequence>MLYQTCCESQGAEEIENIDKQREVVHLGEESCTESQKDNKPKSPKLFIPMDTVGESKEGATSPRDGSTPVRPPRHKYPILECENLQQSDETLKSPDPVGDRFLKEAVFTSHEEAEARLAQRRAARAEARELRLRELEKQQQDQENDEEKQFTTPSYAEPTPRAAGSGRTSGRTAGLNSTGQFSRRSSEDSTTDESLPANVREMRAELKELDEKFRKAMITNAQLDNEKATLTFEVELMKDRYTELEETHTQLTKEHRKKCTEFEQLRKVSTKLQEEVKVLRGLLQERDQLIQEYGLVVVGEEENGEEGETGKEEDDMDDLSPRKIAVKKALISQEAAELLEKGAAKGSLDIRLKKFGEEKNDLEDQVRRLKLELEEERNKNRRKENGLDYEKQKEQSKTVNEYKFRVQKAEAEVSTLQANVARLDALSTRYRTQSEELEKSEEELKGERRKLQRELREAQSRLEELETTNNHLIKRFDKLKNARSTLLKDLSQEPA</sequence>
<evidence type="ECO:0000313" key="5">
    <source>
        <dbReference type="Proteomes" id="UP000747542"/>
    </source>
</evidence>
<feature type="region of interest" description="Disordered" evidence="3">
    <location>
        <begin position="374"/>
        <end position="398"/>
    </location>
</feature>
<comment type="caution">
    <text evidence="4">The sequence shown here is derived from an EMBL/GenBank/DDBJ whole genome shotgun (WGS) entry which is preliminary data.</text>
</comment>
<feature type="region of interest" description="Disordered" evidence="3">
    <location>
        <begin position="432"/>
        <end position="457"/>
    </location>
</feature>
<protein>
    <submittedName>
        <fullName evidence="4">Leucine-rich repeat flightless-interacting protein 2-like</fullName>
    </submittedName>
</protein>
<dbReference type="AlphaFoldDB" id="A0A8J5JGB0"/>
<feature type="region of interest" description="Disordered" evidence="3">
    <location>
        <begin position="301"/>
        <end position="321"/>
    </location>
</feature>
<feature type="region of interest" description="Disordered" evidence="3">
    <location>
        <begin position="131"/>
        <end position="201"/>
    </location>
</feature>
<dbReference type="PANTHER" id="PTHR19212:SF0">
    <property type="entry name" value="LD07988P"/>
    <property type="match status" value="1"/>
</dbReference>
<gene>
    <name evidence="4" type="primary">lrrfip2-L</name>
    <name evidence="4" type="ORF">Hamer_G015670</name>
</gene>
<feature type="compositionally biased region" description="Polar residues" evidence="3">
    <location>
        <begin position="167"/>
        <end position="184"/>
    </location>
</feature>
<accession>A0A8J5JGB0</accession>
<name>A0A8J5JGB0_HOMAM</name>
<feature type="compositionally biased region" description="Basic and acidic residues" evidence="3">
    <location>
        <begin position="433"/>
        <end position="447"/>
    </location>
</feature>
<proteinExistence type="inferred from homology"/>